<feature type="compositionally biased region" description="Polar residues" evidence="1">
    <location>
        <begin position="893"/>
        <end position="902"/>
    </location>
</feature>
<dbReference type="OrthoDB" id="2537937at2759"/>
<feature type="compositionally biased region" description="Basic and acidic residues" evidence="1">
    <location>
        <begin position="1069"/>
        <end position="1081"/>
    </location>
</feature>
<feature type="compositionally biased region" description="Gly residues" evidence="1">
    <location>
        <begin position="955"/>
        <end position="971"/>
    </location>
</feature>
<feature type="compositionally biased region" description="Basic and acidic residues" evidence="1">
    <location>
        <begin position="362"/>
        <end position="384"/>
    </location>
</feature>
<feature type="compositionally biased region" description="Pro residues" evidence="1">
    <location>
        <begin position="581"/>
        <end position="590"/>
    </location>
</feature>
<reference evidence="2 3" key="1">
    <citation type="submission" date="2019-07" db="EMBL/GenBank/DDBJ databases">
        <title>Rhodotorula toruloides NBRC10032 genome sequencing.</title>
        <authorList>
            <person name="Shida Y."/>
            <person name="Takaku H."/>
            <person name="Ogasawara W."/>
            <person name="Mori K."/>
        </authorList>
    </citation>
    <scope>NUCLEOTIDE SEQUENCE [LARGE SCALE GENOMIC DNA]</scope>
    <source>
        <strain evidence="2 3">NBRC10032</strain>
    </source>
</reference>
<feature type="compositionally biased region" description="Basic and acidic residues" evidence="1">
    <location>
        <begin position="292"/>
        <end position="310"/>
    </location>
</feature>
<feature type="compositionally biased region" description="Low complexity" evidence="1">
    <location>
        <begin position="774"/>
        <end position="789"/>
    </location>
</feature>
<accession>A0A511KID1</accession>
<feature type="compositionally biased region" description="Basic and acidic residues" evidence="1">
    <location>
        <begin position="256"/>
        <end position="267"/>
    </location>
</feature>
<dbReference type="Proteomes" id="UP000321518">
    <property type="component" value="Unassembled WGS sequence"/>
</dbReference>
<feature type="compositionally biased region" description="Low complexity" evidence="1">
    <location>
        <begin position="998"/>
        <end position="1021"/>
    </location>
</feature>
<feature type="region of interest" description="Disordered" evidence="1">
    <location>
        <begin position="339"/>
        <end position="986"/>
    </location>
</feature>
<feature type="region of interest" description="Disordered" evidence="1">
    <location>
        <begin position="1067"/>
        <end position="1109"/>
    </location>
</feature>
<organism evidence="2 3">
    <name type="scientific">Rhodotorula toruloides</name>
    <name type="common">Yeast</name>
    <name type="synonym">Rhodosporidium toruloides</name>
    <dbReference type="NCBI Taxonomy" id="5286"/>
    <lineage>
        <taxon>Eukaryota</taxon>
        <taxon>Fungi</taxon>
        <taxon>Dikarya</taxon>
        <taxon>Basidiomycota</taxon>
        <taxon>Pucciniomycotina</taxon>
        <taxon>Microbotryomycetes</taxon>
        <taxon>Sporidiobolales</taxon>
        <taxon>Sporidiobolaceae</taxon>
        <taxon>Rhodotorula</taxon>
    </lineage>
</organism>
<evidence type="ECO:0000256" key="1">
    <source>
        <dbReference type="SAM" id="MobiDB-lite"/>
    </source>
</evidence>
<feature type="compositionally biased region" description="Basic and acidic residues" evidence="1">
    <location>
        <begin position="621"/>
        <end position="642"/>
    </location>
</feature>
<evidence type="ECO:0000313" key="2">
    <source>
        <dbReference type="EMBL" id="GEM10117.1"/>
    </source>
</evidence>
<name>A0A511KID1_RHOTO</name>
<feature type="compositionally biased region" description="Polar residues" evidence="1">
    <location>
        <begin position="659"/>
        <end position="673"/>
    </location>
</feature>
<feature type="compositionally biased region" description="Low complexity" evidence="1">
    <location>
        <begin position="194"/>
        <end position="206"/>
    </location>
</feature>
<gene>
    <name evidence="2" type="ORF">Rt10032_c10g4134</name>
</gene>
<dbReference type="EMBL" id="BJWK01000010">
    <property type="protein sequence ID" value="GEM10117.1"/>
    <property type="molecule type" value="Genomic_DNA"/>
</dbReference>
<dbReference type="AlphaFoldDB" id="A0A511KID1"/>
<evidence type="ECO:0000313" key="3">
    <source>
        <dbReference type="Proteomes" id="UP000321518"/>
    </source>
</evidence>
<feature type="compositionally biased region" description="Low complexity" evidence="1">
    <location>
        <begin position="536"/>
        <end position="550"/>
    </location>
</feature>
<feature type="compositionally biased region" description="Low complexity" evidence="1">
    <location>
        <begin position="441"/>
        <end position="459"/>
    </location>
</feature>
<sequence length="1109" mass="115957">MVVWLPYVLRSSTLQLEQEKKSGVAVVDIGFLASHFRILPYPLPWIFEQRASSHAIEQNGRQAIHPETLVAVDFSPPSLTLRITSLTPPATASLGVIAAFQLLNSRTEMVATSPPATTSNAQRPPVRNKSSSALSTQTIRTLSSTSSGKPRRNRSFTGLAGGAGVHHGHPAGHHAVSFAHHRKNSHGAPHAMKRSGSGSGSARKSSFGLGMTSMEGRPAGVGEDEQGERDGRPQRPALATSRSSSSSTVTAVGGGSRERLEERESSNRGRSRSRSRARVEAEAEQIQQDQADDQRERLEINTKAKAKERLTGSVTSGSDWESATDSPLAIGKKLPDVAKSVVPEGQSALAQGFSQQDEGEDDRGVGESPKSGEGRVTAQDEERAPAPQRVEVSAAPVEEQGLPPRPTGKKPKFQLGASEDQEDDESLRAEAQADGSSTPRQEQSQAEAEAQATEKAVQAVTPPVEGIQPEHIAQAQLAQTDEDVAPDSGGDDSIPPSAMPPAATAILPSLPAMIQAVAPTEPLDAPLRPDADEEQQAAALAAPATPSAPQHLSPPDSSPLHGPAAEPSLAAAAQPELAFPNGPPSGPPSRPDSAGRTRGGGSAEPLRTPAPPTPTSEEDEAHLPADAKEKDRREKAKQRQTDDVSPIRPLPQRAPPTRKASNSSIVSAASTRSAMHRGPAPQFRRTASGIAPVLVDRGATARAELTSPGPESPNGGELRRSVTGDRGGGPPGPHQRTESMSSIRSLRQAAEAATSGPNRQGPGDMRRLRPTETAGGAIAVLGNIAAAAGRTPPPHHESSTVREGALTHAKRSASGYFNALRGFTGLPTASSPSTPPPSSSASAAQRYPIPGAHAPTASSSLGRRSRSSDSPKPPPLVVKFVDTPPPAPGPPMQLSQSAQGIETPSTQPSTSPPQPQGVPPRLSAKHRNASTTSLGPISRTQQKALLARDAPHSGSGRGGAGTPTGEGGAGGATLAPPPAQGAQAMTVAQQQFLALQQQRALNASASNASSPAPTPSPGSNAHGMQKWALGLVREAERIERQYRAVEKWRDPVGESLERVLVVRMRAKRRREDDREKVRRAVEGLQPGQGSAQRTVEVQPKPRRAATTSM</sequence>
<feature type="region of interest" description="Disordered" evidence="1">
    <location>
        <begin position="998"/>
        <end position="1027"/>
    </location>
</feature>
<feature type="compositionally biased region" description="Low complexity" evidence="1">
    <location>
        <begin position="239"/>
        <end position="251"/>
    </location>
</feature>
<feature type="compositionally biased region" description="Polar residues" evidence="1">
    <location>
        <begin position="312"/>
        <end position="325"/>
    </location>
</feature>
<proteinExistence type="predicted"/>
<feature type="compositionally biased region" description="Polar residues" evidence="1">
    <location>
        <begin position="114"/>
        <end position="148"/>
    </location>
</feature>
<comment type="caution">
    <text evidence="2">The sequence shown here is derived from an EMBL/GenBank/DDBJ whole genome shotgun (WGS) entry which is preliminary data.</text>
</comment>
<protein>
    <submittedName>
        <fullName evidence="2">Uncharacterized protein</fullName>
    </submittedName>
</protein>
<feature type="compositionally biased region" description="Low complexity" evidence="1">
    <location>
        <begin position="563"/>
        <end position="580"/>
    </location>
</feature>
<feature type="compositionally biased region" description="Polar residues" evidence="1">
    <location>
        <begin position="929"/>
        <end position="943"/>
    </location>
</feature>
<feature type="region of interest" description="Disordered" evidence="1">
    <location>
        <begin position="111"/>
        <end position="327"/>
    </location>
</feature>